<evidence type="ECO:0000313" key="1">
    <source>
        <dbReference type="EMBL" id="GFY79704.1"/>
    </source>
</evidence>
<dbReference type="EMBL" id="BMAV01023763">
    <property type="protein sequence ID" value="GFY79704.1"/>
    <property type="molecule type" value="Genomic_DNA"/>
</dbReference>
<name>A0A8X6YXD4_9ARAC</name>
<dbReference type="AlphaFoldDB" id="A0A8X6YXD4"/>
<protein>
    <submittedName>
        <fullName evidence="1">Uncharacterized protein</fullName>
    </submittedName>
</protein>
<sequence>MVTVVWKCKKCSDVFDRLGKDELNFKEISCEKNRYDRITTEIKSLGYDAVHCSNAGIKYSFYFTNKSKSCKKFNKNLLRSLMFFNFIPIPEKNWGSLLCL</sequence>
<organism evidence="1 2">
    <name type="scientific">Trichonephila inaurata madagascariensis</name>
    <dbReference type="NCBI Taxonomy" id="2747483"/>
    <lineage>
        <taxon>Eukaryota</taxon>
        <taxon>Metazoa</taxon>
        <taxon>Ecdysozoa</taxon>
        <taxon>Arthropoda</taxon>
        <taxon>Chelicerata</taxon>
        <taxon>Arachnida</taxon>
        <taxon>Araneae</taxon>
        <taxon>Araneomorphae</taxon>
        <taxon>Entelegynae</taxon>
        <taxon>Araneoidea</taxon>
        <taxon>Nephilidae</taxon>
        <taxon>Trichonephila</taxon>
        <taxon>Trichonephila inaurata</taxon>
    </lineage>
</organism>
<evidence type="ECO:0000313" key="2">
    <source>
        <dbReference type="Proteomes" id="UP000886998"/>
    </source>
</evidence>
<keyword evidence="2" id="KW-1185">Reference proteome</keyword>
<proteinExistence type="predicted"/>
<dbReference type="Proteomes" id="UP000886998">
    <property type="component" value="Unassembled WGS sequence"/>
</dbReference>
<comment type="caution">
    <text evidence="1">The sequence shown here is derived from an EMBL/GenBank/DDBJ whole genome shotgun (WGS) entry which is preliminary data.</text>
</comment>
<gene>
    <name evidence="1" type="ORF">TNIN_393141</name>
</gene>
<accession>A0A8X6YXD4</accession>
<reference evidence="1" key="1">
    <citation type="submission" date="2020-08" db="EMBL/GenBank/DDBJ databases">
        <title>Multicomponent nature underlies the extraordinary mechanical properties of spider dragline silk.</title>
        <authorList>
            <person name="Kono N."/>
            <person name="Nakamura H."/>
            <person name="Mori M."/>
            <person name="Yoshida Y."/>
            <person name="Ohtoshi R."/>
            <person name="Malay A.D."/>
            <person name="Moran D.A.P."/>
            <person name="Tomita M."/>
            <person name="Numata K."/>
            <person name="Arakawa K."/>
        </authorList>
    </citation>
    <scope>NUCLEOTIDE SEQUENCE</scope>
</reference>